<dbReference type="PANTHER" id="PTHR43394:SF27">
    <property type="entry name" value="ATP-DEPENDENT TRANSLOCASE ABCB1-LIKE"/>
    <property type="match status" value="1"/>
</dbReference>
<dbReference type="Pfam" id="PF00005">
    <property type="entry name" value="ABC_tran"/>
    <property type="match status" value="2"/>
</dbReference>
<comment type="caution">
    <text evidence="13">The sequence shown here is derived from an EMBL/GenBank/DDBJ whole genome shotgun (WGS) entry which is preliminary data.</text>
</comment>
<accession>A0AAV9P2P6</accession>
<evidence type="ECO:0000256" key="1">
    <source>
        <dbReference type="ARBA" id="ARBA00004141"/>
    </source>
</evidence>
<feature type="transmembrane region" description="Helical" evidence="10">
    <location>
        <begin position="955"/>
        <end position="975"/>
    </location>
</feature>
<dbReference type="GO" id="GO:0015421">
    <property type="term" value="F:ABC-type oligopeptide transporter activity"/>
    <property type="evidence" value="ECO:0007669"/>
    <property type="project" value="TreeGrafter"/>
</dbReference>
<dbReference type="SMART" id="SM00382">
    <property type="entry name" value="AAA"/>
    <property type="match status" value="2"/>
</dbReference>
<evidence type="ECO:0000256" key="2">
    <source>
        <dbReference type="ARBA" id="ARBA00007577"/>
    </source>
</evidence>
<dbReference type="InterPro" id="IPR003593">
    <property type="entry name" value="AAA+_ATPase"/>
</dbReference>
<evidence type="ECO:0000313" key="14">
    <source>
        <dbReference type="Proteomes" id="UP001337655"/>
    </source>
</evidence>
<evidence type="ECO:0000259" key="12">
    <source>
        <dbReference type="PROSITE" id="PS50929"/>
    </source>
</evidence>
<dbReference type="Pfam" id="PF00664">
    <property type="entry name" value="ABC_membrane"/>
    <property type="match status" value="2"/>
</dbReference>
<keyword evidence="3" id="KW-0813">Transport</keyword>
<feature type="transmembrane region" description="Helical" evidence="10">
    <location>
        <begin position="922"/>
        <end position="943"/>
    </location>
</feature>
<keyword evidence="4 10" id="KW-0812">Transmembrane</keyword>
<dbReference type="AlphaFoldDB" id="A0AAV9P2P6"/>
<keyword evidence="14" id="KW-1185">Reference proteome</keyword>
<dbReference type="InterPro" id="IPR036640">
    <property type="entry name" value="ABC1_TM_sf"/>
</dbReference>
<dbReference type="InterPro" id="IPR027417">
    <property type="entry name" value="P-loop_NTPase"/>
</dbReference>
<name>A0AAV9P2P6_9PEZI</name>
<evidence type="ECO:0000256" key="5">
    <source>
        <dbReference type="ARBA" id="ARBA00022741"/>
    </source>
</evidence>
<feature type="transmembrane region" description="Helical" evidence="10">
    <location>
        <begin position="44"/>
        <end position="66"/>
    </location>
</feature>
<dbReference type="PROSITE" id="PS00211">
    <property type="entry name" value="ABC_TRANSPORTER_1"/>
    <property type="match status" value="2"/>
</dbReference>
<dbReference type="InterPro" id="IPR011527">
    <property type="entry name" value="ABC1_TM_dom"/>
</dbReference>
<sequence>MKSKSKTKGDGSDTSDVDNEPAKPAGIKSYLRVFSYADRTSRTLYFVSFIAAIAAGTTLPLMNIVFGQFVTTFTRFASGNSSPADYMHEVDRLALYFVYLFIAKFALSYIHSLFSSLAAIRTTKALRLDFLQSLLRQEISFFEANDAGSPSIKVTQNANIINNGISEKLTLTVSNVSLFFAAFVVAFVVQWKLTLITFAIVPVIMVATVLCFAIDAPIEARVMAAYSRASLLAEEMFATIPTVQAFWLQPLMSERYDKHLAEGEKEGMKKSPVYGILFSTQFFCVYSGYALAFWQGVRMYASGEITQTGKIVTVIFAVVLASTSLSQIAFQVMDVSKAVTAASELFAVIDRRSAINPHSDAGAKPANCEGKIEVRGVSFAYPARPDTQVLNDLTLDIPANKTTALVGASGCGKSTIVGLLERWYDHTDGGIYLDGQDIRDLDVQWLRNRVQIVQQEPVLFSGTVFDNVCHGLIGTEHESESPEQKMKLVREACVAAFAHDFIEELPQGYLTEIGERARMLSGGQKQRIAIARAVCSDPKVLLLDEATSSLDPKAERIVQQALDNVSKSRTTLVIAHKLSTVQRADNIAVISQGRIVEQGTHLALMEMNGAYARLVRAQNLEQGPTEEIPPDERLADHQATDKAEYDLEKLDRKYTGQVDREDDGQSGERHETMGYSLIKCLILLVGEQRNLWPFYSLLGLASLCAGGTWPALAVLFSRMFGTFQLRGQAAVDEASFWALMFFVVALANLAIYFTIGIMTNIIAQKITHRHRLELFNNTAKQDSTFFDQEVNATGAITSRLSTYPTDLTEALGFNSGIILNNVVTVIACAILGVAYGWKLGLVCTFAALPPMLASGYARVRLDTKLANDTVKRFASSSALAAEAVAAIRTVASLTLEKTVLRQYDERLSDVAGKSAKALVWTMLWYSVTQSINFLAMALGFWYGGKLVSTGEYSTGKFFVVFVAVILGGENAAQFFQYTSSITKATKAANYMFWLRNRLPKIEDGGDLPPALDEKERGQPLSVTCEALEFAYPSRPQAKVIKGIDVQVSAGKFVAFVGPSGCGKSTLISLLARYYDPTAGFIAVNGRPITDIGVRQHRRTLALVQQEPVLYSGSIHDNVAMGAVEIGEPTLAQVEQALKDANVLNFVRSLPEGLQTSLGHQGAQLSGGQRQRVAIARSLIRDPQILLLDEATSALDTESEKVVQAALMEAAKDGRRSTIAVAHRLSTVKDADCIYVFQAGRIIEAGTHLALLAERGVYYEMCQGQALDAVLE</sequence>
<feature type="domain" description="ABC transmembrane type-1" evidence="12">
    <location>
        <begin position="697"/>
        <end position="983"/>
    </location>
</feature>
<dbReference type="CDD" id="cd18578">
    <property type="entry name" value="ABC_6TM_Pgp_ABCB1_D2_like"/>
    <property type="match status" value="1"/>
</dbReference>
<dbReference type="CDD" id="cd03249">
    <property type="entry name" value="ABC_MTABC3_MDL1_MDL2"/>
    <property type="match status" value="1"/>
</dbReference>
<feature type="transmembrane region" description="Helical" evidence="10">
    <location>
        <begin position="311"/>
        <end position="330"/>
    </location>
</feature>
<proteinExistence type="inferred from homology"/>
<keyword evidence="5" id="KW-0547">Nucleotide-binding</keyword>
<comment type="similarity">
    <text evidence="2">Belongs to the ABC transporter superfamily. ABCB family. Multidrug resistance exporter (TC 3.A.1.201) subfamily.</text>
</comment>
<dbReference type="Gene3D" id="3.40.50.300">
    <property type="entry name" value="P-loop containing nucleotide triphosphate hydrolases"/>
    <property type="match status" value="2"/>
</dbReference>
<feature type="transmembrane region" description="Helical" evidence="10">
    <location>
        <begin position="736"/>
        <end position="763"/>
    </location>
</feature>
<feature type="transmembrane region" description="Helical" evidence="10">
    <location>
        <begin position="96"/>
        <end position="120"/>
    </location>
</feature>
<dbReference type="GO" id="GO:0005524">
    <property type="term" value="F:ATP binding"/>
    <property type="evidence" value="ECO:0007669"/>
    <property type="project" value="UniProtKB-KW"/>
</dbReference>
<evidence type="ECO:0000256" key="10">
    <source>
        <dbReference type="SAM" id="Phobius"/>
    </source>
</evidence>
<keyword evidence="7 10" id="KW-1133">Transmembrane helix</keyword>
<evidence type="ECO:0000256" key="8">
    <source>
        <dbReference type="ARBA" id="ARBA00023136"/>
    </source>
</evidence>
<feature type="domain" description="ABC transporter" evidence="11">
    <location>
        <begin position="1022"/>
        <end position="1263"/>
    </location>
</feature>
<protein>
    <submittedName>
        <fullName evidence="13">Uncharacterized protein</fullName>
    </submittedName>
</protein>
<dbReference type="SUPFAM" id="SSF90123">
    <property type="entry name" value="ABC transporter transmembrane region"/>
    <property type="match status" value="2"/>
</dbReference>
<dbReference type="InterPro" id="IPR039421">
    <property type="entry name" value="Type_1_exporter"/>
</dbReference>
<gene>
    <name evidence="13" type="ORF">LTR77_008125</name>
</gene>
<dbReference type="PROSITE" id="PS50929">
    <property type="entry name" value="ABC_TM1F"/>
    <property type="match status" value="2"/>
</dbReference>
<dbReference type="FunFam" id="3.40.50.300:FF:000913">
    <property type="entry name" value="ABC multidrug transporter SitT"/>
    <property type="match status" value="1"/>
</dbReference>
<evidence type="ECO:0000256" key="9">
    <source>
        <dbReference type="SAM" id="MobiDB-lite"/>
    </source>
</evidence>
<evidence type="ECO:0000256" key="3">
    <source>
        <dbReference type="ARBA" id="ARBA00022448"/>
    </source>
</evidence>
<organism evidence="13 14">
    <name type="scientific">Saxophila tyrrhenica</name>
    <dbReference type="NCBI Taxonomy" id="1690608"/>
    <lineage>
        <taxon>Eukaryota</taxon>
        <taxon>Fungi</taxon>
        <taxon>Dikarya</taxon>
        <taxon>Ascomycota</taxon>
        <taxon>Pezizomycotina</taxon>
        <taxon>Dothideomycetes</taxon>
        <taxon>Dothideomycetidae</taxon>
        <taxon>Mycosphaerellales</taxon>
        <taxon>Extremaceae</taxon>
        <taxon>Saxophila</taxon>
    </lineage>
</organism>
<dbReference type="GO" id="GO:0016887">
    <property type="term" value="F:ATP hydrolysis activity"/>
    <property type="evidence" value="ECO:0007669"/>
    <property type="project" value="InterPro"/>
</dbReference>
<dbReference type="FunFam" id="3.40.50.300:FF:000251">
    <property type="entry name" value="ABC transporter B family member 19"/>
    <property type="match status" value="1"/>
</dbReference>
<dbReference type="InterPro" id="IPR017871">
    <property type="entry name" value="ABC_transporter-like_CS"/>
</dbReference>
<feature type="domain" description="ABC transporter" evidence="11">
    <location>
        <begin position="372"/>
        <end position="617"/>
    </location>
</feature>
<feature type="transmembrane region" description="Helical" evidence="10">
    <location>
        <begin position="195"/>
        <end position="218"/>
    </location>
</feature>
<dbReference type="SUPFAM" id="SSF52540">
    <property type="entry name" value="P-loop containing nucleoside triphosphate hydrolases"/>
    <property type="match status" value="2"/>
</dbReference>
<feature type="transmembrane region" description="Helical" evidence="10">
    <location>
        <begin position="694"/>
        <end position="716"/>
    </location>
</feature>
<feature type="region of interest" description="Disordered" evidence="9">
    <location>
        <begin position="1"/>
        <end position="20"/>
    </location>
</feature>
<dbReference type="GO" id="GO:0005743">
    <property type="term" value="C:mitochondrial inner membrane"/>
    <property type="evidence" value="ECO:0007669"/>
    <property type="project" value="TreeGrafter"/>
</dbReference>
<feature type="transmembrane region" description="Helical" evidence="10">
    <location>
        <begin position="817"/>
        <end position="837"/>
    </location>
</feature>
<feature type="domain" description="ABC transmembrane type-1" evidence="12">
    <location>
        <begin position="46"/>
        <end position="337"/>
    </location>
</feature>
<evidence type="ECO:0000256" key="6">
    <source>
        <dbReference type="ARBA" id="ARBA00022840"/>
    </source>
</evidence>
<dbReference type="FunFam" id="1.20.1560.10:FF:000057">
    <property type="entry name" value="ABC multidrug transporter SitT"/>
    <property type="match status" value="1"/>
</dbReference>
<comment type="subcellular location">
    <subcellularLocation>
        <location evidence="1">Membrane</location>
        <topology evidence="1">Multi-pass membrane protein</topology>
    </subcellularLocation>
</comment>
<dbReference type="PANTHER" id="PTHR43394">
    <property type="entry name" value="ATP-DEPENDENT PERMEASE MDL1, MITOCHONDRIAL"/>
    <property type="match status" value="1"/>
</dbReference>
<dbReference type="EMBL" id="JAVRRT010000013">
    <property type="protein sequence ID" value="KAK5166582.1"/>
    <property type="molecule type" value="Genomic_DNA"/>
</dbReference>
<reference evidence="13 14" key="1">
    <citation type="submission" date="2023-08" db="EMBL/GenBank/DDBJ databases">
        <title>Black Yeasts Isolated from many extreme environments.</title>
        <authorList>
            <person name="Coleine C."/>
            <person name="Stajich J.E."/>
            <person name="Selbmann L."/>
        </authorList>
    </citation>
    <scope>NUCLEOTIDE SEQUENCE [LARGE SCALE GENOMIC DNA]</scope>
    <source>
        <strain evidence="13 14">CCFEE 5935</strain>
    </source>
</reference>
<dbReference type="InterPro" id="IPR003439">
    <property type="entry name" value="ABC_transporter-like_ATP-bd"/>
</dbReference>
<dbReference type="CDD" id="cd18577">
    <property type="entry name" value="ABC_6TM_Pgp_ABCB1_D1_like"/>
    <property type="match status" value="1"/>
</dbReference>
<dbReference type="Gene3D" id="1.20.1560.10">
    <property type="entry name" value="ABC transporter type 1, transmembrane domain"/>
    <property type="match status" value="1"/>
</dbReference>
<dbReference type="GeneID" id="89929459"/>
<keyword evidence="8 10" id="KW-0472">Membrane</keyword>
<evidence type="ECO:0000256" key="4">
    <source>
        <dbReference type="ARBA" id="ARBA00022692"/>
    </source>
</evidence>
<dbReference type="RefSeq" id="XP_064656464.1">
    <property type="nucleotide sequence ID" value="XM_064805359.1"/>
</dbReference>
<feature type="transmembrane region" description="Helical" evidence="10">
    <location>
        <begin position="273"/>
        <end position="291"/>
    </location>
</feature>
<keyword evidence="6" id="KW-0067">ATP-binding</keyword>
<evidence type="ECO:0000259" key="11">
    <source>
        <dbReference type="PROSITE" id="PS50893"/>
    </source>
</evidence>
<evidence type="ECO:0000256" key="7">
    <source>
        <dbReference type="ARBA" id="ARBA00022989"/>
    </source>
</evidence>
<dbReference type="PROSITE" id="PS50893">
    <property type="entry name" value="ABC_TRANSPORTER_2"/>
    <property type="match status" value="2"/>
</dbReference>
<dbReference type="Proteomes" id="UP001337655">
    <property type="component" value="Unassembled WGS sequence"/>
</dbReference>
<evidence type="ECO:0000313" key="13">
    <source>
        <dbReference type="EMBL" id="KAK5166582.1"/>
    </source>
</evidence>
<feature type="transmembrane region" description="Helical" evidence="10">
    <location>
        <begin position="169"/>
        <end position="189"/>
    </location>
</feature>
<dbReference type="GO" id="GO:0090374">
    <property type="term" value="P:oligopeptide export from mitochondrion"/>
    <property type="evidence" value="ECO:0007669"/>
    <property type="project" value="TreeGrafter"/>
</dbReference>